<reference evidence="10" key="1">
    <citation type="journal article" date="2014" name="Front. Microbiol.">
        <title>High frequency of phylogenetically diverse reductive dehalogenase-homologous genes in deep subseafloor sedimentary metagenomes.</title>
        <authorList>
            <person name="Kawai M."/>
            <person name="Futagami T."/>
            <person name="Toyoda A."/>
            <person name="Takaki Y."/>
            <person name="Nishi S."/>
            <person name="Hori S."/>
            <person name="Arai W."/>
            <person name="Tsubouchi T."/>
            <person name="Morono Y."/>
            <person name="Uchiyama I."/>
            <person name="Ito T."/>
            <person name="Fujiyama A."/>
            <person name="Inagaki F."/>
            <person name="Takami H."/>
        </authorList>
    </citation>
    <scope>NUCLEOTIDE SEQUENCE</scope>
    <source>
        <strain evidence="10">Expedition CK06-06</strain>
    </source>
</reference>
<keyword evidence="5" id="KW-0547">Nucleotide-binding</keyword>
<gene>
    <name evidence="10" type="ORF">S06H3_06225</name>
</gene>
<dbReference type="GO" id="GO:0004798">
    <property type="term" value="F:dTMP kinase activity"/>
    <property type="evidence" value="ECO:0007669"/>
    <property type="project" value="UniProtKB-EC"/>
</dbReference>
<dbReference type="EMBL" id="BARV01002400">
    <property type="protein sequence ID" value="GAH91560.1"/>
    <property type="molecule type" value="Genomic_DNA"/>
</dbReference>
<evidence type="ECO:0000256" key="4">
    <source>
        <dbReference type="ARBA" id="ARBA00022727"/>
    </source>
</evidence>
<evidence type="ECO:0000313" key="10">
    <source>
        <dbReference type="EMBL" id="GAH91560.1"/>
    </source>
</evidence>
<dbReference type="CDD" id="cd01672">
    <property type="entry name" value="TMPK"/>
    <property type="match status" value="1"/>
</dbReference>
<comment type="caution">
    <text evidence="10">The sequence shown here is derived from an EMBL/GenBank/DDBJ whole genome shotgun (WGS) entry which is preliminary data.</text>
</comment>
<dbReference type="SUPFAM" id="SSF52540">
    <property type="entry name" value="P-loop containing nucleoside triphosphate hydrolases"/>
    <property type="match status" value="1"/>
</dbReference>
<feature type="domain" description="Thymidylate kinase-like" evidence="9">
    <location>
        <begin position="2"/>
        <end position="175"/>
    </location>
</feature>
<dbReference type="InterPro" id="IPR039430">
    <property type="entry name" value="Thymidylate_kin-like_dom"/>
</dbReference>
<protein>
    <recommendedName>
        <fullName evidence="2">dTMP kinase</fullName>
        <ecNumber evidence="2">2.7.4.9</ecNumber>
    </recommendedName>
</protein>
<dbReference type="Pfam" id="PF02223">
    <property type="entry name" value="Thymidylate_kin"/>
    <property type="match status" value="1"/>
</dbReference>
<comment type="catalytic activity">
    <reaction evidence="8">
        <text>dTMP + ATP = dTDP + ADP</text>
        <dbReference type="Rhea" id="RHEA:13517"/>
        <dbReference type="ChEBI" id="CHEBI:30616"/>
        <dbReference type="ChEBI" id="CHEBI:58369"/>
        <dbReference type="ChEBI" id="CHEBI:63528"/>
        <dbReference type="ChEBI" id="CHEBI:456216"/>
        <dbReference type="EC" id="2.7.4.9"/>
    </reaction>
</comment>
<keyword evidence="3" id="KW-0808">Transferase</keyword>
<keyword evidence="4" id="KW-0545">Nucleotide biosynthesis</keyword>
<keyword evidence="7" id="KW-0067">ATP-binding</keyword>
<dbReference type="NCBIfam" id="TIGR00041">
    <property type="entry name" value="DTMP_kinase"/>
    <property type="match status" value="1"/>
</dbReference>
<proteinExistence type="inferred from homology"/>
<dbReference type="AlphaFoldDB" id="X1KD57"/>
<evidence type="ECO:0000259" key="9">
    <source>
        <dbReference type="Pfam" id="PF02223"/>
    </source>
</evidence>
<name>X1KD57_9ZZZZ</name>
<dbReference type="HAMAP" id="MF_00165">
    <property type="entry name" value="Thymidylate_kinase"/>
    <property type="match status" value="1"/>
</dbReference>
<evidence type="ECO:0000256" key="5">
    <source>
        <dbReference type="ARBA" id="ARBA00022741"/>
    </source>
</evidence>
<evidence type="ECO:0000256" key="8">
    <source>
        <dbReference type="ARBA" id="ARBA00048743"/>
    </source>
</evidence>
<evidence type="ECO:0000256" key="2">
    <source>
        <dbReference type="ARBA" id="ARBA00012980"/>
    </source>
</evidence>
<organism evidence="10">
    <name type="scientific">marine sediment metagenome</name>
    <dbReference type="NCBI Taxonomy" id="412755"/>
    <lineage>
        <taxon>unclassified sequences</taxon>
        <taxon>metagenomes</taxon>
        <taxon>ecological metagenomes</taxon>
    </lineage>
</organism>
<dbReference type="InterPro" id="IPR018094">
    <property type="entry name" value="Thymidylate_kinase"/>
</dbReference>
<accession>X1KD57</accession>
<dbReference type="PANTHER" id="PTHR10344:SF4">
    <property type="entry name" value="UMP-CMP KINASE 2, MITOCHONDRIAL"/>
    <property type="match status" value="1"/>
</dbReference>
<evidence type="ECO:0000256" key="7">
    <source>
        <dbReference type="ARBA" id="ARBA00022840"/>
    </source>
</evidence>
<dbReference type="FunFam" id="3.40.50.300:FF:000225">
    <property type="entry name" value="Thymidylate kinase"/>
    <property type="match status" value="1"/>
</dbReference>
<dbReference type="PANTHER" id="PTHR10344">
    <property type="entry name" value="THYMIDYLATE KINASE"/>
    <property type="match status" value="1"/>
</dbReference>
<evidence type="ECO:0000256" key="3">
    <source>
        <dbReference type="ARBA" id="ARBA00022679"/>
    </source>
</evidence>
<dbReference type="GO" id="GO:0006233">
    <property type="term" value="P:dTDP biosynthetic process"/>
    <property type="evidence" value="ECO:0007669"/>
    <property type="project" value="InterPro"/>
</dbReference>
<dbReference type="GO" id="GO:0005829">
    <property type="term" value="C:cytosol"/>
    <property type="evidence" value="ECO:0007669"/>
    <property type="project" value="TreeGrafter"/>
</dbReference>
<dbReference type="GO" id="GO:0006227">
    <property type="term" value="P:dUDP biosynthetic process"/>
    <property type="evidence" value="ECO:0007669"/>
    <property type="project" value="TreeGrafter"/>
</dbReference>
<dbReference type="GO" id="GO:0006235">
    <property type="term" value="P:dTTP biosynthetic process"/>
    <property type="evidence" value="ECO:0007669"/>
    <property type="project" value="TreeGrafter"/>
</dbReference>
<comment type="similarity">
    <text evidence="1">Belongs to the thymidylate kinase family.</text>
</comment>
<dbReference type="EC" id="2.7.4.9" evidence="2"/>
<dbReference type="PROSITE" id="PS01331">
    <property type="entry name" value="THYMIDYLATE_KINASE"/>
    <property type="match status" value="1"/>
</dbReference>
<dbReference type="InterPro" id="IPR018095">
    <property type="entry name" value="Thymidylate_kin_CS"/>
</dbReference>
<dbReference type="InterPro" id="IPR027417">
    <property type="entry name" value="P-loop_NTPase"/>
</dbReference>
<dbReference type="Gene3D" id="3.40.50.300">
    <property type="entry name" value="P-loop containing nucleotide triphosphate hydrolases"/>
    <property type="match status" value="1"/>
</dbReference>
<evidence type="ECO:0000256" key="1">
    <source>
        <dbReference type="ARBA" id="ARBA00009776"/>
    </source>
</evidence>
<sequence>MQAKILYRKLSQLAIPALLTHEPGGTSLGKKLSRWLKWADDRDISPMTELMLFNASRAQLVTEVIQPNLKSGIAVVCDRYADSTTAYQGYGRGLDLEMVKAINDTATQGLKPDLTILLDIPVEAGLGRKRARRQDRFEQEALAFHQRVREGYLKLAASDPQRWLIIDGTQSRAKIAQIIWQRVSQLLSHSKG</sequence>
<dbReference type="GO" id="GO:0005524">
    <property type="term" value="F:ATP binding"/>
    <property type="evidence" value="ECO:0007669"/>
    <property type="project" value="UniProtKB-KW"/>
</dbReference>
<keyword evidence="6" id="KW-0418">Kinase</keyword>
<evidence type="ECO:0000256" key="6">
    <source>
        <dbReference type="ARBA" id="ARBA00022777"/>
    </source>
</evidence>